<evidence type="ECO:0000256" key="2">
    <source>
        <dbReference type="ARBA" id="ARBA00022723"/>
    </source>
</evidence>
<dbReference type="InterPro" id="IPR036683">
    <property type="entry name" value="CO_DH_flav_C_dom_sf"/>
</dbReference>
<dbReference type="InterPro" id="IPR006058">
    <property type="entry name" value="2Fe2S_fd_BS"/>
</dbReference>
<dbReference type="GO" id="GO:0005506">
    <property type="term" value="F:iron ion binding"/>
    <property type="evidence" value="ECO:0007669"/>
    <property type="project" value="InterPro"/>
</dbReference>
<dbReference type="SUPFAM" id="SSF56176">
    <property type="entry name" value="FAD-binding/transporter-associated domain-like"/>
    <property type="match status" value="1"/>
</dbReference>
<organism evidence="9">
    <name type="scientific">Candidatus Kentrum sp. TC</name>
    <dbReference type="NCBI Taxonomy" id="2126339"/>
    <lineage>
        <taxon>Bacteria</taxon>
        <taxon>Pseudomonadati</taxon>
        <taxon>Pseudomonadota</taxon>
        <taxon>Gammaproteobacteria</taxon>
        <taxon>Candidatus Kentrum</taxon>
    </lineage>
</organism>
<evidence type="ECO:0000256" key="1">
    <source>
        <dbReference type="ARBA" id="ARBA00022630"/>
    </source>
</evidence>
<dbReference type="SUPFAM" id="SSF47741">
    <property type="entry name" value="CO dehydrogenase ISP C-domain like"/>
    <property type="match status" value="1"/>
</dbReference>
<dbReference type="Gene3D" id="1.10.150.120">
    <property type="entry name" value="[2Fe-2S]-binding domain"/>
    <property type="match status" value="1"/>
</dbReference>
<dbReference type="InterPro" id="IPR002346">
    <property type="entry name" value="Mopterin_DH_FAD-bd"/>
</dbReference>
<dbReference type="InterPro" id="IPR036884">
    <property type="entry name" value="2Fe-2S-bd_dom_sf"/>
</dbReference>
<feature type="domain" description="2Fe-2S ferredoxin-type" evidence="6">
    <location>
        <begin position="1"/>
        <end position="84"/>
    </location>
</feature>
<evidence type="ECO:0000256" key="4">
    <source>
        <dbReference type="ARBA" id="ARBA00023002"/>
    </source>
</evidence>
<dbReference type="InterPro" id="IPR036010">
    <property type="entry name" value="2Fe-2S_ferredoxin-like_sf"/>
</dbReference>
<dbReference type="SUPFAM" id="SSF55447">
    <property type="entry name" value="CO dehydrogenase flavoprotein C-terminal domain-like"/>
    <property type="match status" value="1"/>
</dbReference>
<dbReference type="InterPro" id="IPR016166">
    <property type="entry name" value="FAD-bd_PCMH"/>
</dbReference>
<dbReference type="Gene3D" id="3.30.465.10">
    <property type="match status" value="1"/>
</dbReference>
<dbReference type="InterPro" id="IPR012675">
    <property type="entry name" value="Beta-grasp_dom_sf"/>
</dbReference>
<keyword evidence="2" id="KW-0479">Metal-binding</keyword>
<evidence type="ECO:0000313" key="8">
    <source>
        <dbReference type="EMBL" id="VFK40063.1"/>
    </source>
</evidence>
<dbReference type="Pfam" id="PF03450">
    <property type="entry name" value="CO_deh_flav_C"/>
    <property type="match status" value="1"/>
</dbReference>
<dbReference type="InterPro" id="IPR036318">
    <property type="entry name" value="FAD-bd_PCMH-like_sf"/>
</dbReference>
<dbReference type="GO" id="GO:0016491">
    <property type="term" value="F:oxidoreductase activity"/>
    <property type="evidence" value="ECO:0007669"/>
    <property type="project" value="UniProtKB-KW"/>
</dbReference>
<dbReference type="EMBL" id="CAADFS010000030">
    <property type="protein sequence ID" value="VFK46314.1"/>
    <property type="molecule type" value="Genomic_DNA"/>
</dbReference>
<evidence type="ECO:0000313" key="9">
    <source>
        <dbReference type="EMBL" id="VFK46314.1"/>
    </source>
</evidence>
<dbReference type="EMBL" id="CAADFT010000006">
    <property type="protein sequence ID" value="VFK40063.1"/>
    <property type="molecule type" value="Genomic_DNA"/>
</dbReference>
<gene>
    <name evidence="9" type="ORF">BECKTC1821D_GA0114238_10307</name>
    <name evidence="8" type="ORF">BECKTC1821E_GA0114239_100647</name>
</gene>
<dbReference type="PANTHER" id="PTHR45444:SF3">
    <property type="entry name" value="XANTHINE DEHYDROGENASE"/>
    <property type="match status" value="1"/>
</dbReference>
<dbReference type="InterPro" id="IPR005107">
    <property type="entry name" value="CO_DH_flav_C"/>
</dbReference>
<dbReference type="InterPro" id="IPR016208">
    <property type="entry name" value="Ald_Oxase/xanthine_DH-like"/>
</dbReference>
<dbReference type="Pfam" id="PF00941">
    <property type="entry name" value="FAD_binding_5"/>
    <property type="match status" value="1"/>
</dbReference>
<feature type="domain" description="FAD-binding PCMH-type" evidence="7">
    <location>
        <begin position="225"/>
        <end position="344"/>
    </location>
</feature>
<evidence type="ECO:0000259" key="6">
    <source>
        <dbReference type="PROSITE" id="PS51085"/>
    </source>
</evidence>
<keyword evidence="3" id="KW-0274">FAD</keyword>
<dbReference type="SMART" id="SM01092">
    <property type="entry name" value="CO_deh_flav_C"/>
    <property type="match status" value="1"/>
</dbReference>
<dbReference type="Gene3D" id="3.30.390.50">
    <property type="entry name" value="CO dehydrogenase flavoprotein, C-terminal domain"/>
    <property type="match status" value="1"/>
</dbReference>
<name>A0A450YXQ5_9GAMM</name>
<reference evidence="9" key="1">
    <citation type="submission" date="2019-02" db="EMBL/GenBank/DDBJ databases">
        <authorList>
            <person name="Gruber-Vodicka R. H."/>
            <person name="Seah K. B. B."/>
        </authorList>
    </citation>
    <scope>NUCLEOTIDE SEQUENCE</scope>
    <source>
        <strain evidence="9">BECK_BZ123</strain>
        <strain evidence="8">BECK_BZ125</strain>
    </source>
</reference>
<evidence type="ECO:0000256" key="5">
    <source>
        <dbReference type="ARBA" id="ARBA00023004"/>
    </source>
</evidence>
<protein>
    <submittedName>
        <fullName evidence="9">Xanthine dehydrogenase small subunit</fullName>
    </submittedName>
</protein>
<dbReference type="PROSITE" id="PS51387">
    <property type="entry name" value="FAD_PCMH"/>
    <property type="match status" value="1"/>
</dbReference>
<keyword evidence="5" id="KW-0408">Iron</keyword>
<proteinExistence type="predicted"/>
<dbReference type="Gene3D" id="3.10.20.30">
    <property type="match status" value="1"/>
</dbReference>
<dbReference type="PROSITE" id="PS51085">
    <property type="entry name" value="2FE2S_FER_2"/>
    <property type="match status" value="1"/>
</dbReference>
<dbReference type="PANTHER" id="PTHR45444">
    <property type="entry name" value="XANTHINE DEHYDROGENASE"/>
    <property type="match status" value="1"/>
</dbReference>
<evidence type="ECO:0000256" key="3">
    <source>
        <dbReference type="ARBA" id="ARBA00022827"/>
    </source>
</evidence>
<dbReference type="AlphaFoldDB" id="A0A450YXQ5"/>
<dbReference type="GO" id="GO:0071949">
    <property type="term" value="F:FAD binding"/>
    <property type="evidence" value="ECO:0007669"/>
    <property type="project" value="InterPro"/>
</dbReference>
<dbReference type="PROSITE" id="PS00197">
    <property type="entry name" value="2FE2S_FER_1"/>
    <property type="match status" value="1"/>
</dbReference>
<dbReference type="CDD" id="cd00207">
    <property type="entry name" value="fer2"/>
    <property type="match status" value="1"/>
</dbReference>
<dbReference type="SUPFAM" id="SSF54292">
    <property type="entry name" value="2Fe-2S ferredoxin-like"/>
    <property type="match status" value="1"/>
</dbReference>
<dbReference type="Pfam" id="PF00111">
    <property type="entry name" value="Fer2"/>
    <property type="match status" value="1"/>
</dbReference>
<dbReference type="Pfam" id="PF01799">
    <property type="entry name" value="Fer2_2"/>
    <property type="match status" value="1"/>
</dbReference>
<keyword evidence="1" id="KW-0285">Flavoprotein</keyword>
<dbReference type="GO" id="GO:0051537">
    <property type="term" value="F:2 iron, 2 sulfur cluster binding"/>
    <property type="evidence" value="ECO:0007669"/>
    <property type="project" value="InterPro"/>
</dbReference>
<dbReference type="InterPro" id="IPR001041">
    <property type="entry name" value="2Fe-2S_ferredoxin-type"/>
</dbReference>
<dbReference type="InterPro" id="IPR016169">
    <property type="entry name" value="FAD-bd_PCMH_sub2"/>
</dbReference>
<sequence length="461" mass="49855">MIDFILNDRNVHTDAPPGGMVLDFLRDSERLVGIREGCHEGACGACLVLVGDWEGDRVSYGALNSCLLPLAEVEGRHLLTIEGLNDGGDHGLTPIQRAIVDESAAQCGFCTPGIILALTGFFLNNSNPDEGRAMIAIGGNICRCTGYQSMKRAIARLCRMFSDSGSEDGKAHGEWLVEEGILPRYFLEIPNRLQGLSDPDRGWTGTSPKSAIIGGNANPEEIKGRELKGIWVEGDLCHIGAATTLEEIGNSPVMQGLFPKIRAYFDLIASEPIRRRIRLGGNIAGASPVADAAIFFLATGASVVLTSEEGRRELALKDFFEGHTRADQESGELLEEIHFPAPDGDVLFNFEKVSKRAYFDLASVNSAMRVTMNNGVMERVDLSAGGVATVPLYLAKTIAYSTGREPNADVAREAGSIAQAEISPVSDARGSADYKRLLLRQLIHAHFITLFPERITLEGLR</sequence>
<dbReference type="InterPro" id="IPR002888">
    <property type="entry name" value="2Fe-2S-bd"/>
</dbReference>
<evidence type="ECO:0000259" key="7">
    <source>
        <dbReference type="PROSITE" id="PS51387"/>
    </source>
</evidence>
<accession>A0A450YXQ5</accession>
<keyword evidence="4" id="KW-0560">Oxidoreductase</keyword>